<comment type="caution">
    <text evidence="2">The sequence shown here is derived from an EMBL/GenBank/DDBJ whole genome shotgun (WGS) entry which is preliminary data.</text>
</comment>
<accession>A0ABU7XNI7</accession>
<keyword evidence="3" id="KW-1185">Reference proteome</keyword>
<dbReference type="EMBL" id="JAODOP010000004">
    <property type="protein sequence ID" value="MEF3832280.1"/>
    <property type="molecule type" value="Genomic_DNA"/>
</dbReference>
<evidence type="ECO:0000256" key="1">
    <source>
        <dbReference type="SAM" id="MobiDB-lite"/>
    </source>
</evidence>
<feature type="region of interest" description="Disordered" evidence="1">
    <location>
        <begin position="1"/>
        <end position="21"/>
    </location>
</feature>
<evidence type="ECO:0008006" key="4">
    <source>
        <dbReference type="Google" id="ProtNLM"/>
    </source>
</evidence>
<name>A0ABU7XNI7_9FLAO</name>
<evidence type="ECO:0000313" key="3">
    <source>
        <dbReference type="Proteomes" id="UP001337305"/>
    </source>
</evidence>
<sequence>MSIKKTTPTDNSVQGPEDLPEPKLSKALLKEFIDQFNAKLKEINDTARSSHTKWRILLEQEGIEPSSEKDKQNARQSKQFNLAVAFPAEYRKVLQQLQKNTQSELESLQNRPTESSEASKLLDSFNRFTLSDLVTIELQRYLGDIKPKVSMADVFANAAGSLNKYSAGDSGDKSYSVKCKTCGAARSEEEQYGDCFYCGTPLF</sequence>
<gene>
    <name evidence="2" type="ORF">N1F79_04005</name>
</gene>
<dbReference type="RefSeq" id="WP_303304661.1">
    <property type="nucleotide sequence ID" value="NZ_JAODOP010000004.1"/>
</dbReference>
<feature type="compositionally biased region" description="Polar residues" evidence="1">
    <location>
        <begin position="1"/>
        <end position="14"/>
    </location>
</feature>
<dbReference type="Proteomes" id="UP001337305">
    <property type="component" value="Unassembled WGS sequence"/>
</dbReference>
<protein>
    <recommendedName>
        <fullName evidence="4">Zinc ribbon domain-containing protein</fullName>
    </recommendedName>
</protein>
<organism evidence="2 3">
    <name type="scientific">Flavivirga spongiicola</name>
    <dbReference type="NCBI Taxonomy" id="421621"/>
    <lineage>
        <taxon>Bacteria</taxon>
        <taxon>Pseudomonadati</taxon>
        <taxon>Bacteroidota</taxon>
        <taxon>Flavobacteriia</taxon>
        <taxon>Flavobacteriales</taxon>
        <taxon>Flavobacteriaceae</taxon>
        <taxon>Flavivirga</taxon>
    </lineage>
</organism>
<reference evidence="2 3" key="1">
    <citation type="submission" date="2022-09" db="EMBL/GenBank/DDBJ databases">
        <title>Genome sequencing of Flavivirga sp. MEBiC05379.</title>
        <authorList>
            <person name="Oh H.-M."/>
            <person name="Kwon K.K."/>
            <person name="Park M.J."/>
            <person name="Yang S.-H."/>
        </authorList>
    </citation>
    <scope>NUCLEOTIDE SEQUENCE [LARGE SCALE GENOMIC DNA]</scope>
    <source>
        <strain evidence="2 3">MEBiC05379</strain>
    </source>
</reference>
<proteinExistence type="predicted"/>
<evidence type="ECO:0000313" key="2">
    <source>
        <dbReference type="EMBL" id="MEF3832280.1"/>
    </source>
</evidence>